<name>A0A836C0P6_9CHLO</name>
<reference evidence="1" key="1">
    <citation type="journal article" date="2020" name="bioRxiv">
        <title>Comparative genomics of Chlamydomonas.</title>
        <authorList>
            <person name="Craig R.J."/>
            <person name="Hasan A.R."/>
            <person name="Ness R.W."/>
            <person name="Keightley P.D."/>
        </authorList>
    </citation>
    <scope>NUCLEOTIDE SEQUENCE</scope>
    <source>
        <strain evidence="1">CCAP 11/70</strain>
    </source>
</reference>
<protein>
    <submittedName>
        <fullName evidence="1">Uncharacterized protein</fullName>
    </submittedName>
</protein>
<dbReference type="EMBL" id="JAEHOE010000021">
    <property type="protein sequence ID" value="KAG2495955.1"/>
    <property type="molecule type" value="Genomic_DNA"/>
</dbReference>
<dbReference type="CDD" id="cd00257">
    <property type="entry name" value="beta-trefoil_FSCN-like"/>
    <property type="match status" value="1"/>
</dbReference>
<dbReference type="SUPFAM" id="SSF50405">
    <property type="entry name" value="Actin-crosslinking proteins"/>
    <property type="match status" value="1"/>
</dbReference>
<dbReference type="Gene3D" id="2.80.10.50">
    <property type="match status" value="1"/>
</dbReference>
<keyword evidence="2" id="KW-1185">Reference proteome</keyword>
<proteinExistence type="predicted"/>
<evidence type="ECO:0000313" key="2">
    <source>
        <dbReference type="Proteomes" id="UP000612055"/>
    </source>
</evidence>
<accession>A0A836C0P6</accession>
<dbReference type="InterPro" id="IPR008999">
    <property type="entry name" value="Actin-crosslinking"/>
</dbReference>
<dbReference type="AlphaFoldDB" id="A0A836C0P6"/>
<evidence type="ECO:0000313" key="1">
    <source>
        <dbReference type="EMBL" id="KAG2495955.1"/>
    </source>
</evidence>
<sequence length="158" mass="17518">MPPVAFQGHNGFKLSAATELEVPPRIGNGGQQLGRTHQGTLLASPWVKFTELFTLDHYNEKDKKGRNIVRTAIKAHNGKHLSAEPYGDFSFATECGVNEKFELIQVEDEDEDGGGFKVAIKTCYNSYLSVGRNLKIKQAPTVTGWALFILLEDPPRED</sequence>
<dbReference type="Proteomes" id="UP000612055">
    <property type="component" value="Unassembled WGS sequence"/>
</dbReference>
<comment type="caution">
    <text evidence="1">The sequence shown here is derived from an EMBL/GenBank/DDBJ whole genome shotgun (WGS) entry which is preliminary data.</text>
</comment>
<gene>
    <name evidence="1" type="ORF">HYH03_005885</name>
</gene>
<organism evidence="1 2">
    <name type="scientific">Edaphochlamys debaryana</name>
    <dbReference type="NCBI Taxonomy" id="47281"/>
    <lineage>
        <taxon>Eukaryota</taxon>
        <taxon>Viridiplantae</taxon>
        <taxon>Chlorophyta</taxon>
        <taxon>core chlorophytes</taxon>
        <taxon>Chlorophyceae</taxon>
        <taxon>CS clade</taxon>
        <taxon>Chlamydomonadales</taxon>
        <taxon>Chlamydomonadales incertae sedis</taxon>
        <taxon>Edaphochlamys</taxon>
    </lineage>
</organism>